<dbReference type="GO" id="GO:0003977">
    <property type="term" value="F:UDP-N-acetylglucosamine diphosphorylase activity"/>
    <property type="evidence" value="ECO:0007669"/>
    <property type="project" value="UniProtKB-UniRule"/>
</dbReference>
<dbReference type="UniPathway" id="UPA00113">
    <property type="reaction ID" value="UER00532"/>
</dbReference>
<feature type="region of interest" description="Pyrophosphorylase" evidence="18">
    <location>
        <begin position="1"/>
        <end position="226"/>
    </location>
</feature>
<dbReference type="SUPFAM" id="SSF53448">
    <property type="entry name" value="Nucleotide-diphospho-sugar transferases"/>
    <property type="match status" value="1"/>
</dbReference>
<comment type="subcellular location">
    <subcellularLocation>
        <location evidence="1 18">Cytoplasm</location>
    </subcellularLocation>
</comment>
<feature type="binding site" evidence="18">
    <location>
        <position position="420"/>
    </location>
    <ligand>
        <name>acetyl-CoA</name>
        <dbReference type="ChEBI" id="CHEBI:57288"/>
    </ligand>
</feature>
<evidence type="ECO:0000256" key="11">
    <source>
        <dbReference type="ARBA" id="ARBA00022984"/>
    </source>
</evidence>
<evidence type="ECO:0000256" key="6">
    <source>
        <dbReference type="ARBA" id="ARBA00022695"/>
    </source>
</evidence>
<accession>A0A1X9N9X8</accession>
<evidence type="ECO:0000256" key="5">
    <source>
        <dbReference type="ARBA" id="ARBA00022679"/>
    </source>
</evidence>
<comment type="catalytic activity">
    <reaction evidence="16 18">
        <text>N-acetyl-alpha-D-glucosamine 1-phosphate + UTP + H(+) = UDP-N-acetyl-alpha-D-glucosamine + diphosphate</text>
        <dbReference type="Rhea" id="RHEA:13509"/>
        <dbReference type="ChEBI" id="CHEBI:15378"/>
        <dbReference type="ChEBI" id="CHEBI:33019"/>
        <dbReference type="ChEBI" id="CHEBI:46398"/>
        <dbReference type="ChEBI" id="CHEBI:57705"/>
        <dbReference type="ChEBI" id="CHEBI:57776"/>
        <dbReference type="EC" id="2.7.7.23"/>
    </reaction>
</comment>
<evidence type="ECO:0000256" key="18">
    <source>
        <dbReference type="HAMAP-Rule" id="MF_01631"/>
    </source>
</evidence>
<keyword evidence="12 18" id="KW-0511">Multifunctional enzyme</keyword>
<feature type="binding site" evidence="18">
    <location>
        <position position="402"/>
    </location>
    <ligand>
        <name>acetyl-CoA</name>
        <dbReference type="ChEBI" id="CHEBI:57288"/>
    </ligand>
</feature>
<feature type="binding site" evidence="18">
    <location>
        <begin position="100"/>
        <end position="102"/>
    </location>
    <ligand>
        <name>UDP-N-acetyl-alpha-D-glucosamine</name>
        <dbReference type="ChEBI" id="CHEBI:57705"/>
    </ligand>
</feature>
<evidence type="ECO:0000259" key="19">
    <source>
        <dbReference type="Pfam" id="PF12804"/>
    </source>
</evidence>
<evidence type="ECO:0000313" key="21">
    <source>
        <dbReference type="EMBL" id="ARN73981.1"/>
    </source>
</evidence>
<dbReference type="GO" id="GO:0009245">
    <property type="term" value="P:lipid A biosynthetic process"/>
    <property type="evidence" value="ECO:0007669"/>
    <property type="project" value="UniProtKB-UniRule"/>
</dbReference>
<dbReference type="GO" id="GO:0005737">
    <property type="term" value="C:cytoplasm"/>
    <property type="evidence" value="ECO:0007669"/>
    <property type="project" value="UniProtKB-SubCell"/>
</dbReference>
<dbReference type="PROSITE" id="PS00101">
    <property type="entry name" value="HEXAPEP_TRANSFERASES"/>
    <property type="match status" value="1"/>
</dbReference>
<dbReference type="GO" id="GO:0000287">
    <property type="term" value="F:magnesium ion binding"/>
    <property type="evidence" value="ECO:0007669"/>
    <property type="project" value="UniProtKB-UniRule"/>
</dbReference>
<dbReference type="GO" id="GO:0008360">
    <property type="term" value="P:regulation of cell shape"/>
    <property type="evidence" value="ECO:0007669"/>
    <property type="project" value="UniProtKB-KW"/>
</dbReference>
<dbReference type="SUPFAM" id="SSF51161">
    <property type="entry name" value="Trimeric LpxA-like enzymes"/>
    <property type="match status" value="1"/>
</dbReference>
<comment type="function">
    <text evidence="17 18">Catalyzes the last two sequential reactions in the de novo biosynthetic pathway for UDP-N-acetylglucosamine (UDP-GlcNAc). The C-terminal domain catalyzes the transfer of acetyl group from acetyl coenzyme A to glucosamine-1-phosphate (GlcN-1-P) to produce N-acetylglucosamine-1-phosphate (GlcNAc-1-P), which is converted into UDP-GlcNAc by the transfer of uridine 5-monophosphate (from uridine 5-triphosphate), a reaction catalyzed by the N-terminal domain.</text>
</comment>
<keyword evidence="22" id="KW-1185">Reference proteome</keyword>
<evidence type="ECO:0000256" key="8">
    <source>
        <dbReference type="ARBA" id="ARBA00022737"/>
    </source>
</evidence>
<keyword evidence="9 18" id="KW-0460">Magnesium</keyword>
<dbReference type="GO" id="GO:0019134">
    <property type="term" value="F:glucosamine-1-phosphate N-acetyltransferase activity"/>
    <property type="evidence" value="ECO:0007669"/>
    <property type="project" value="UniProtKB-UniRule"/>
</dbReference>
<evidence type="ECO:0000256" key="3">
    <source>
        <dbReference type="ARBA" id="ARBA00007947"/>
    </source>
</evidence>
<evidence type="ECO:0000259" key="20">
    <source>
        <dbReference type="Pfam" id="PF25087"/>
    </source>
</evidence>
<dbReference type="PANTHER" id="PTHR43584:SF3">
    <property type="entry name" value="BIFUNCTIONAL PROTEIN GLMU"/>
    <property type="match status" value="1"/>
</dbReference>
<evidence type="ECO:0000313" key="22">
    <source>
        <dbReference type="Proteomes" id="UP000193450"/>
    </source>
</evidence>
<comment type="similarity">
    <text evidence="3 18">In the N-terminal section; belongs to the N-acetylglucosamine-1-phosphate uridyltransferase family.</text>
</comment>
<dbReference type="Pfam" id="PF25087">
    <property type="entry name" value="GMPPB_C"/>
    <property type="match status" value="1"/>
</dbReference>
<dbReference type="InterPro" id="IPR029044">
    <property type="entry name" value="Nucleotide-diphossugar_trans"/>
</dbReference>
<dbReference type="CDD" id="cd02540">
    <property type="entry name" value="GT2_GlmU_N_bac"/>
    <property type="match status" value="1"/>
</dbReference>
<protein>
    <recommendedName>
        <fullName evidence="18">Bifunctional protein GlmU</fullName>
    </recommendedName>
    <domain>
        <recommendedName>
            <fullName evidence="18">UDP-N-acetylglucosamine pyrophosphorylase</fullName>
            <ecNumber evidence="18">2.7.7.23</ecNumber>
        </recommendedName>
        <alternativeName>
            <fullName evidence="18">N-acetylglucosamine-1-phosphate uridyltransferase</fullName>
        </alternativeName>
    </domain>
    <domain>
        <recommendedName>
            <fullName evidence="18">Glucosamine-1-phosphate N-acetyltransferase</fullName>
            <ecNumber evidence="18">2.3.1.157</ecNumber>
        </recommendedName>
    </domain>
</protein>
<feature type="active site" description="Proton acceptor" evidence="18">
    <location>
        <position position="360"/>
    </location>
</feature>
<dbReference type="InterPro" id="IPR005882">
    <property type="entry name" value="Bifunctional_GlmU"/>
</dbReference>
<comment type="cofactor">
    <cofactor evidence="18">
        <name>Mg(2+)</name>
        <dbReference type="ChEBI" id="CHEBI:18420"/>
    </cofactor>
    <text evidence="18">Binds 1 Mg(2+) ion per subunit.</text>
</comment>
<feature type="binding site" evidence="18">
    <location>
        <position position="437"/>
    </location>
    <ligand>
        <name>acetyl-CoA</name>
        <dbReference type="ChEBI" id="CHEBI:57288"/>
    </ligand>
</feature>
<dbReference type="InterPro" id="IPR011004">
    <property type="entry name" value="Trimer_LpxA-like_sf"/>
</dbReference>
<evidence type="ECO:0000256" key="15">
    <source>
        <dbReference type="ARBA" id="ARBA00048247"/>
    </source>
</evidence>
<dbReference type="InterPro" id="IPR056729">
    <property type="entry name" value="GMPPB_C"/>
</dbReference>
<dbReference type="InterPro" id="IPR025877">
    <property type="entry name" value="MobA-like_NTP_Trfase"/>
</dbReference>
<organism evidence="21 22">
    <name type="scientific">Oceanicoccus sagamiensis</name>
    <dbReference type="NCBI Taxonomy" id="716816"/>
    <lineage>
        <taxon>Bacteria</taxon>
        <taxon>Pseudomonadati</taxon>
        <taxon>Pseudomonadota</taxon>
        <taxon>Gammaproteobacteria</taxon>
        <taxon>Cellvibrionales</taxon>
        <taxon>Spongiibacteraceae</taxon>
        <taxon>Oceanicoccus</taxon>
    </lineage>
</organism>
<keyword evidence="10 18" id="KW-0133">Cell shape</keyword>
<dbReference type="GO" id="GO:0006048">
    <property type="term" value="P:UDP-N-acetylglucosamine biosynthetic process"/>
    <property type="evidence" value="ECO:0007669"/>
    <property type="project" value="UniProtKB-UniPathway"/>
</dbReference>
<dbReference type="Gene3D" id="3.90.550.10">
    <property type="entry name" value="Spore Coat Polysaccharide Biosynthesis Protein SpsA, Chain A"/>
    <property type="match status" value="1"/>
</dbReference>
<feature type="binding site" evidence="18">
    <location>
        <position position="224"/>
    </location>
    <ligand>
        <name>Mg(2+)</name>
        <dbReference type="ChEBI" id="CHEBI:18420"/>
    </ligand>
</feature>
<comment type="pathway">
    <text evidence="18">Bacterial outer membrane biogenesis; LPS lipid A biosynthesis.</text>
</comment>
<dbReference type="STRING" id="716816.BST96_07530"/>
<feature type="binding site" evidence="18">
    <location>
        <begin position="8"/>
        <end position="11"/>
    </location>
    <ligand>
        <name>UDP-N-acetyl-alpha-D-glucosamine</name>
        <dbReference type="ChEBI" id="CHEBI:57705"/>
    </ligand>
</feature>
<feature type="binding site" evidence="18">
    <location>
        <position position="137"/>
    </location>
    <ligand>
        <name>UDP-N-acetyl-alpha-D-glucosamine</name>
        <dbReference type="ChEBI" id="CHEBI:57705"/>
    </ligand>
</feature>
<feature type="binding site" evidence="18">
    <location>
        <begin position="383"/>
        <end position="384"/>
    </location>
    <ligand>
        <name>acetyl-CoA</name>
        <dbReference type="ChEBI" id="CHEBI:57288"/>
    </ligand>
</feature>
<feature type="binding site" evidence="18">
    <location>
        <position position="377"/>
    </location>
    <ligand>
        <name>acetyl-CoA</name>
        <dbReference type="ChEBI" id="CHEBI:57288"/>
    </ligand>
</feature>
<dbReference type="InterPro" id="IPR050065">
    <property type="entry name" value="GlmU-like"/>
</dbReference>
<dbReference type="EMBL" id="CP019343">
    <property type="protein sequence ID" value="ARN73981.1"/>
    <property type="molecule type" value="Genomic_DNA"/>
</dbReference>
<feature type="binding site" evidence="18">
    <location>
        <position position="363"/>
    </location>
    <ligand>
        <name>UDP-N-acetyl-alpha-D-glucosamine</name>
        <dbReference type="ChEBI" id="CHEBI:57705"/>
    </ligand>
</feature>
<feature type="domain" description="MobA-like NTP transferase" evidence="19">
    <location>
        <begin position="5"/>
        <end position="122"/>
    </location>
</feature>
<keyword evidence="11 18" id="KW-0573">Peptidoglycan synthesis</keyword>
<sequence length="453" mass="47452">MTTEVVILAAGKGTRMRSKLPKVLHPVAGKPMVGHVIDTAKKIQADAIHVVIGHGAEQVQQCFAESDLHWAIQSEQLGTGHAVAQAMPAVKADSIVLIAYGDVPLVAAETLAALVAAANETTLSLLTVHLDNPTGYGRIVREAGAITAIVEQKDASEEQLGINEVNTGILAVSAEKLNQWLPTLSSNNAQGEYYLTDIIAMAVNDGMTVTAQHPQSAMEVEGANNRAQVAGLERFYQQQQAQRLMTEGATLADPARIDIRGELSIGQDIFIDINCVFVGDVSIADDVIIGPNCVIENSTVGKGTVIKANSILENATVAEQCDIGPFARLRPGSVLSNKAKVGNFVETKKANIGEGSKVNHLTYIGDSNIGKGVNVGAGTITCNYDGVNKSTTNIGDGAFIGSNSSLVAPVNIGSNATVGAGSTISNDVADEQLSVARGKQKNLDGWKRPTKKS</sequence>
<evidence type="ECO:0000256" key="12">
    <source>
        <dbReference type="ARBA" id="ARBA00023268"/>
    </source>
</evidence>
<proteinExistence type="inferred from homology"/>
<feature type="binding site" evidence="18">
    <location>
        <begin position="78"/>
        <end position="79"/>
    </location>
    <ligand>
        <name>UDP-N-acetyl-alpha-D-glucosamine</name>
        <dbReference type="ChEBI" id="CHEBI:57705"/>
    </ligand>
</feature>
<keyword evidence="6 18" id="KW-0548">Nucleotidyltransferase</keyword>
<keyword evidence="13 18" id="KW-0012">Acyltransferase</keyword>
<evidence type="ECO:0000256" key="10">
    <source>
        <dbReference type="ARBA" id="ARBA00022960"/>
    </source>
</evidence>
<comment type="pathway">
    <text evidence="18">Nucleotide-sugar biosynthesis; UDP-N-acetyl-alpha-D-glucosamine biosynthesis; UDP-N-acetyl-alpha-D-glucosamine from N-acetyl-alpha-D-glucosamine 1-phosphate: step 1/1.</text>
</comment>
<feature type="binding site" evidence="18">
    <location>
        <position position="348"/>
    </location>
    <ligand>
        <name>UDP-N-acetyl-alpha-D-glucosamine</name>
        <dbReference type="ChEBI" id="CHEBI:57705"/>
    </ligand>
</feature>
<feature type="binding site" evidence="18">
    <location>
        <position position="151"/>
    </location>
    <ligand>
        <name>UDP-N-acetyl-alpha-D-glucosamine</name>
        <dbReference type="ChEBI" id="CHEBI:57705"/>
    </ligand>
</feature>
<evidence type="ECO:0000256" key="1">
    <source>
        <dbReference type="ARBA" id="ARBA00004496"/>
    </source>
</evidence>
<feature type="binding site" evidence="18">
    <location>
        <position position="102"/>
    </location>
    <ligand>
        <name>Mg(2+)</name>
        <dbReference type="ChEBI" id="CHEBI:18420"/>
    </ligand>
</feature>
<name>A0A1X9N9X8_9GAMM</name>
<comment type="catalytic activity">
    <reaction evidence="15 18">
        <text>alpha-D-glucosamine 1-phosphate + acetyl-CoA = N-acetyl-alpha-D-glucosamine 1-phosphate + CoA + H(+)</text>
        <dbReference type="Rhea" id="RHEA:13725"/>
        <dbReference type="ChEBI" id="CHEBI:15378"/>
        <dbReference type="ChEBI" id="CHEBI:57287"/>
        <dbReference type="ChEBI" id="CHEBI:57288"/>
        <dbReference type="ChEBI" id="CHEBI:57776"/>
        <dbReference type="ChEBI" id="CHEBI:58516"/>
        <dbReference type="EC" id="2.3.1.157"/>
    </reaction>
</comment>
<feature type="domain" description="Mannose-1-phosphate guanyltransferase C-terminal" evidence="20">
    <location>
        <begin position="260"/>
        <end position="343"/>
    </location>
</feature>
<dbReference type="PANTHER" id="PTHR43584">
    <property type="entry name" value="NUCLEOTIDYL TRANSFERASE"/>
    <property type="match status" value="1"/>
</dbReference>
<keyword evidence="8 18" id="KW-0677">Repeat</keyword>
<evidence type="ECO:0000256" key="14">
    <source>
        <dbReference type="ARBA" id="ARBA00023316"/>
    </source>
</evidence>
<dbReference type="Pfam" id="PF12804">
    <property type="entry name" value="NTP_transf_3"/>
    <property type="match status" value="1"/>
</dbReference>
<dbReference type="Pfam" id="PF00132">
    <property type="entry name" value="Hexapep"/>
    <property type="match status" value="1"/>
</dbReference>
<feature type="binding site" evidence="18">
    <location>
        <position position="166"/>
    </location>
    <ligand>
        <name>UDP-N-acetyl-alpha-D-glucosamine</name>
        <dbReference type="ChEBI" id="CHEBI:57705"/>
    </ligand>
</feature>
<evidence type="ECO:0000256" key="4">
    <source>
        <dbReference type="ARBA" id="ARBA00022490"/>
    </source>
</evidence>
<feature type="binding site" evidence="18">
    <location>
        <position position="330"/>
    </location>
    <ligand>
        <name>UDP-N-acetyl-alpha-D-glucosamine</name>
        <dbReference type="ChEBI" id="CHEBI:57705"/>
    </ligand>
</feature>
<dbReference type="HAMAP" id="MF_01631">
    <property type="entry name" value="GlmU"/>
    <property type="match status" value="1"/>
</dbReference>
<comment type="similarity">
    <text evidence="2 18">In the C-terminal section; belongs to the transferase hexapeptide repeat family.</text>
</comment>
<evidence type="ECO:0000256" key="16">
    <source>
        <dbReference type="ARBA" id="ARBA00048493"/>
    </source>
</evidence>
<feature type="binding site" evidence="18">
    <location>
        <position position="374"/>
    </location>
    <ligand>
        <name>UDP-N-acetyl-alpha-D-glucosamine</name>
        <dbReference type="ChEBI" id="CHEBI:57705"/>
    </ligand>
</feature>
<feature type="binding site" evidence="18">
    <location>
        <position position="22"/>
    </location>
    <ligand>
        <name>UDP-N-acetyl-alpha-D-glucosamine</name>
        <dbReference type="ChEBI" id="CHEBI:57705"/>
    </ligand>
</feature>
<keyword evidence="4 18" id="KW-0963">Cytoplasm</keyword>
<comment type="subunit">
    <text evidence="18">Homotrimer.</text>
</comment>
<feature type="region of interest" description="Linker" evidence="18">
    <location>
        <begin position="227"/>
        <end position="247"/>
    </location>
</feature>
<dbReference type="InterPro" id="IPR018357">
    <property type="entry name" value="Hexapep_transf_CS"/>
</dbReference>
<dbReference type="GO" id="GO:0009252">
    <property type="term" value="P:peptidoglycan biosynthetic process"/>
    <property type="evidence" value="ECO:0007669"/>
    <property type="project" value="UniProtKB-UniRule"/>
</dbReference>
<dbReference type="KEGG" id="osg:BST96_07530"/>
<dbReference type="OrthoDB" id="9775031at2"/>
<gene>
    <name evidence="18" type="primary">glmU</name>
    <name evidence="21" type="ORF">BST96_07530</name>
</gene>
<evidence type="ECO:0000256" key="13">
    <source>
        <dbReference type="ARBA" id="ARBA00023315"/>
    </source>
</evidence>
<evidence type="ECO:0000256" key="7">
    <source>
        <dbReference type="ARBA" id="ARBA00022723"/>
    </source>
</evidence>
<dbReference type="NCBIfam" id="TIGR01173">
    <property type="entry name" value="glmU"/>
    <property type="match status" value="1"/>
</dbReference>
<feature type="region of interest" description="N-acetyltransferase" evidence="18">
    <location>
        <begin position="248"/>
        <end position="453"/>
    </location>
</feature>
<dbReference type="InterPro" id="IPR038009">
    <property type="entry name" value="GlmU_C_LbH"/>
</dbReference>
<dbReference type="RefSeq" id="WP_085758110.1">
    <property type="nucleotide sequence ID" value="NZ_CP019343.1"/>
</dbReference>
<dbReference type="AlphaFoldDB" id="A0A1X9N9X8"/>
<dbReference type="GO" id="GO:0016020">
    <property type="term" value="C:membrane"/>
    <property type="evidence" value="ECO:0007669"/>
    <property type="project" value="GOC"/>
</dbReference>
<dbReference type="GO" id="GO:0071555">
    <property type="term" value="P:cell wall organization"/>
    <property type="evidence" value="ECO:0007669"/>
    <property type="project" value="UniProtKB-KW"/>
</dbReference>
<dbReference type="Gene3D" id="2.160.10.10">
    <property type="entry name" value="Hexapeptide repeat proteins"/>
    <property type="match status" value="1"/>
</dbReference>
<comment type="pathway">
    <text evidence="18">Nucleotide-sugar biosynthesis; UDP-N-acetyl-alpha-D-glucosamine biosynthesis; N-acetyl-alpha-D-glucosamine 1-phosphate from alpha-D-glucosamine 6-phosphate (route II): step 2/2.</text>
</comment>
<dbReference type="EC" id="2.3.1.157" evidence="18"/>
<dbReference type="InterPro" id="IPR001451">
    <property type="entry name" value="Hexapep"/>
</dbReference>
<dbReference type="GO" id="GO:0000902">
    <property type="term" value="P:cell morphogenesis"/>
    <property type="evidence" value="ECO:0007669"/>
    <property type="project" value="UniProtKB-UniRule"/>
</dbReference>
<evidence type="ECO:0000256" key="2">
    <source>
        <dbReference type="ARBA" id="ARBA00007707"/>
    </source>
</evidence>
<evidence type="ECO:0000256" key="17">
    <source>
        <dbReference type="ARBA" id="ARBA00049628"/>
    </source>
</evidence>
<feature type="binding site" evidence="18">
    <location>
        <position position="224"/>
    </location>
    <ligand>
        <name>UDP-N-acetyl-alpha-D-glucosamine</name>
        <dbReference type="ChEBI" id="CHEBI:57705"/>
    </ligand>
</feature>
<keyword evidence="7 18" id="KW-0479">Metal-binding</keyword>
<keyword evidence="14 18" id="KW-0961">Cell wall biogenesis/degradation</keyword>
<dbReference type="EC" id="2.7.7.23" evidence="18"/>
<dbReference type="UniPathway" id="UPA00973"/>
<dbReference type="CDD" id="cd03353">
    <property type="entry name" value="LbH_GlmU_C"/>
    <property type="match status" value="1"/>
</dbReference>
<feature type="binding site" evidence="18">
    <location>
        <position position="73"/>
    </location>
    <ligand>
        <name>UDP-N-acetyl-alpha-D-glucosamine</name>
        <dbReference type="ChEBI" id="CHEBI:57705"/>
    </ligand>
</feature>
<reference evidence="21 22" key="1">
    <citation type="submission" date="2016-11" db="EMBL/GenBank/DDBJ databases">
        <title>Trade-off between light-utilization and light-protection in marine flavobacteria.</title>
        <authorList>
            <person name="Kumagai Y."/>
        </authorList>
    </citation>
    <scope>NUCLEOTIDE SEQUENCE [LARGE SCALE GENOMIC DNA]</scope>
    <source>
        <strain evidence="21 22">NBRC 107125</strain>
    </source>
</reference>
<evidence type="ECO:0000256" key="9">
    <source>
        <dbReference type="ARBA" id="ARBA00022842"/>
    </source>
</evidence>
<keyword evidence="5 18" id="KW-0808">Transferase</keyword>
<dbReference type="Proteomes" id="UP000193450">
    <property type="component" value="Chromosome"/>
</dbReference>